<evidence type="ECO:0000313" key="1">
    <source>
        <dbReference type="EMBL" id="KKN68445.1"/>
    </source>
</evidence>
<organism evidence="1">
    <name type="scientific">marine sediment metagenome</name>
    <dbReference type="NCBI Taxonomy" id="412755"/>
    <lineage>
        <taxon>unclassified sequences</taxon>
        <taxon>metagenomes</taxon>
        <taxon>ecological metagenomes</taxon>
    </lineage>
</organism>
<gene>
    <name evidence="1" type="ORF">LCGC14_0450810</name>
</gene>
<comment type="caution">
    <text evidence="1">The sequence shown here is derived from an EMBL/GenBank/DDBJ whole genome shotgun (WGS) entry which is preliminary data.</text>
</comment>
<accession>A0A0F9SHP3</accession>
<dbReference type="AlphaFoldDB" id="A0A0F9SHP3"/>
<reference evidence="1" key="1">
    <citation type="journal article" date="2015" name="Nature">
        <title>Complex archaea that bridge the gap between prokaryotes and eukaryotes.</title>
        <authorList>
            <person name="Spang A."/>
            <person name="Saw J.H."/>
            <person name="Jorgensen S.L."/>
            <person name="Zaremba-Niedzwiedzka K."/>
            <person name="Martijn J."/>
            <person name="Lind A.E."/>
            <person name="van Eijk R."/>
            <person name="Schleper C."/>
            <person name="Guy L."/>
            <person name="Ettema T.J."/>
        </authorList>
    </citation>
    <scope>NUCLEOTIDE SEQUENCE</scope>
</reference>
<dbReference type="EMBL" id="LAZR01000448">
    <property type="protein sequence ID" value="KKN68445.1"/>
    <property type="molecule type" value="Genomic_DNA"/>
</dbReference>
<sequence>MVAPNLNKGLVPRGQTFHHGHRDNEFALEKAILLERLLGDVGSPLSLLKYQDQLQILDTGDRNEARVTADKLSVGGIGFRDIDITADITNPVGANGLDVGSPTVNTSYHFFVIASTPIENISTLAGLFSLSATAPAIPLDFSFFRRVGWRRRNAAAQFYRSSNAPDSNLFTWNEDTTATDFRVLNVATSALAFADVVASPVAPSTCRRIKVAGQIISVPNNLLNLYLRENGLSNAGQVPWLSVGNVMNGKRHGFVTLDASQIFEYHTDNTLHDVIIDVIAYEDIR</sequence>
<protein>
    <submittedName>
        <fullName evidence="1">Uncharacterized protein</fullName>
    </submittedName>
</protein>
<proteinExistence type="predicted"/>
<name>A0A0F9SHP3_9ZZZZ</name>